<feature type="region of interest" description="Disordered" evidence="6">
    <location>
        <begin position="156"/>
        <end position="185"/>
    </location>
</feature>
<sequence length="982" mass="109569">MSSFVIATLIFVLFHFSEGKPCPEETRQHTSRCDTYFRCVVLPTNSHVWVPTKCERGLIYEPNLRLCVLPGDDWECTLGDTAPSKPDENNIYGINLLKNHLNQQNLEEYNKQTVQLVEESKVSDNSEEGDYIEVNNVVAVKNNISASFASDKQNIEDSFESSGDGDPNETVELKDGGLEVSEKSKVDPKLAAHLQRLSQLIDGLKQKYQNKPDEAADLRPDQLNAFLAHYNIRSQFDALNPSLFDKRPVPHDGRIEPDVLHQILRKQQQLQAHPPNISIALPSLSNKYVQVQNIQPPQQYNNKILLHNSVPEKQYRKPDGYSTSQIVVNKPEGSVVFSIPPNDKYQPRPRPQEDDEPRISEETLKTVLELSKQMLANQNIRQVFPNNGVFSQMLQPMYVPVPLINPHPNNAYPNKYLPQTAYDNQDKYQKISSSTYSKPEHKRKPPVSIIQNNVPVTIATGSESGMIPRPIFSGSSVGSNNEDTNSFYQSQSNDRVDSYGNKVYNDYENEHNSERDPPHSYQVGNSINSQNSIYSTTLHPPLNYDLATPPAQNTGNSHFGTSNANHMYDTQPPQPPPALPLPYPSDLNIIQEMPKPMLQQSIMQLLSQRPLYTRPSVANTPRPPALQPSDQSPYNTFNSMPSPPQLRPINPASVNIRPNSIQSSGSGASMTGPNSDNNVLPDSPESHFSYNQNSVNNQIVSDLLASNLDQSNADDKTHLVNLGGNFISYDVYKNQILPALGASGAAPVDHKVEIITCATGVRQPNTTDCSKYFVCSKKDGKVLSYSCPPYTGFNAQTHICDAKTYAFCNPQALYSRFTVSENRKIQMDALQALEEAKKVRDEAIQAQNLANLIRLETQKIIDNTTIPQHQGLQNPVILSNYLGSLPQQPPSLENSLAAMALTQTTPKSPTLTSVNTVTTQKRRRFRCSDGGKVPDPQSVLKYYVCFKASDGKMKRRKMECSAGLMFCAKTLLCTLPRKCNAQ</sequence>
<dbReference type="PANTHER" id="PTHR23301:SF98">
    <property type="entry name" value="CHITIN-BINDING TYPE-2 DOMAIN-CONTAINING PROTEIN-RELATED"/>
    <property type="match status" value="1"/>
</dbReference>
<dbReference type="InterPro" id="IPR036508">
    <property type="entry name" value="Chitin-bd_dom_sf"/>
</dbReference>
<accession>A0A7R8UEL6</accession>
<evidence type="ECO:0000256" key="7">
    <source>
        <dbReference type="SAM" id="SignalP"/>
    </source>
</evidence>
<feature type="compositionally biased region" description="Basic and acidic residues" evidence="6">
    <location>
        <begin position="171"/>
        <end position="185"/>
    </location>
</feature>
<reference evidence="9 10" key="1">
    <citation type="submission" date="2020-11" db="EMBL/GenBank/DDBJ databases">
        <authorList>
            <person name="Wallbank WR R."/>
            <person name="Pardo Diaz C."/>
            <person name="Kozak K."/>
            <person name="Martin S."/>
            <person name="Jiggins C."/>
            <person name="Moest M."/>
            <person name="Warren A I."/>
            <person name="Generalovic N T."/>
            <person name="Byers J.R.P. K."/>
            <person name="Montejo-Kovacevich G."/>
            <person name="Yen C E."/>
        </authorList>
    </citation>
    <scope>NUCLEOTIDE SEQUENCE [LARGE SCALE GENOMIC DNA]</scope>
</reference>
<organism evidence="9 10">
    <name type="scientific">Hermetia illucens</name>
    <name type="common">Black soldier fly</name>
    <dbReference type="NCBI Taxonomy" id="343691"/>
    <lineage>
        <taxon>Eukaryota</taxon>
        <taxon>Metazoa</taxon>
        <taxon>Ecdysozoa</taxon>
        <taxon>Arthropoda</taxon>
        <taxon>Hexapoda</taxon>
        <taxon>Insecta</taxon>
        <taxon>Pterygota</taxon>
        <taxon>Neoptera</taxon>
        <taxon>Endopterygota</taxon>
        <taxon>Diptera</taxon>
        <taxon>Brachycera</taxon>
        <taxon>Stratiomyomorpha</taxon>
        <taxon>Stratiomyidae</taxon>
        <taxon>Hermetiinae</taxon>
        <taxon>Hermetia</taxon>
    </lineage>
</organism>
<feature type="signal peptide" evidence="7">
    <location>
        <begin position="1"/>
        <end position="19"/>
    </location>
</feature>
<keyword evidence="3" id="KW-0677">Repeat</keyword>
<evidence type="ECO:0000313" key="9">
    <source>
        <dbReference type="EMBL" id="CAD7079284.1"/>
    </source>
</evidence>
<feature type="chain" id="PRO_5031521719" description="Chitin-binding type-2 domain-containing protein" evidence="7">
    <location>
        <begin position="20"/>
        <end position="982"/>
    </location>
</feature>
<protein>
    <recommendedName>
        <fullName evidence="8">Chitin-binding type-2 domain-containing protein</fullName>
    </recommendedName>
</protein>
<dbReference type="PROSITE" id="PS50940">
    <property type="entry name" value="CHIT_BIND_II"/>
    <property type="match status" value="2"/>
</dbReference>
<dbReference type="Gene3D" id="2.170.140.10">
    <property type="entry name" value="Chitin binding domain"/>
    <property type="match status" value="2"/>
</dbReference>
<dbReference type="GO" id="GO:0008061">
    <property type="term" value="F:chitin binding"/>
    <property type="evidence" value="ECO:0007669"/>
    <property type="project" value="UniProtKB-KW"/>
</dbReference>
<feature type="domain" description="Chitin-binding type-2" evidence="8">
    <location>
        <begin position="754"/>
        <end position="810"/>
    </location>
</feature>
<dbReference type="OrthoDB" id="7739784at2759"/>
<evidence type="ECO:0000259" key="8">
    <source>
        <dbReference type="PROSITE" id="PS50940"/>
    </source>
</evidence>
<feature type="region of interest" description="Disordered" evidence="6">
    <location>
        <begin position="614"/>
        <end position="691"/>
    </location>
</feature>
<evidence type="ECO:0000256" key="2">
    <source>
        <dbReference type="ARBA" id="ARBA00022729"/>
    </source>
</evidence>
<dbReference type="SMART" id="SM00494">
    <property type="entry name" value="ChtBD2"/>
    <property type="match status" value="3"/>
</dbReference>
<evidence type="ECO:0000256" key="5">
    <source>
        <dbReference type="ARBA" id="ARBA00023180"/>
    </source>
</evidence>
<evidence type="ECO:0000256" key="1">
    <source>
        <dbReference type="ARBA" id="ARBA00022669"/>
    </source>
</evidence>
<feature type="domain" description="Chitin-binding type-2" evidence="8">
    <location>
        <begin position="19"/>
        <end position="78"/>
    </location>
</feature>
<name>A0A7R8UEL6_HERIL</name>
<gene>
    <name evidence="9" type="ORF">HERILL_LOCUS2505</name>
</gene>
<evidence type="ECO:0000256" key="3">
    <source>
        <dbReference type="ARBA" id="ARBA00022737"/>
    </source>
</evidence>
<keyword evidence="1" id="KW-0147">Chitin-binding</keyword>
<dbReference type="Pfam" id="PF01607">
    <property type="entry name" value="CBM_14"/>
    <property type="match status" value="1"/>
</dbReference>
<feature type="region of interest" description="Disordered" evidence="6">
    <location>
        <begin position="473"/>
        <end position="496"/>
    </location>
</feature>
<dbReference type="InterPro" id="IPR051940">
    <property type="entry name" value="Chitin_bind-dev_reg"/>
</dbReference>
<feature type="compositionally biased region" description="Polar residues" evidence="6">
    <location>
        <begin position="473"/>
        <end position="493"/>
    </location>
</feature>
<proteinExistence type="predicted"/>
<dbReference type="InterPro" id="IPR002557">
    <property type="entry name" value="Chitin-bd_dom"/>
</dbReference>
<feature type="compositionally biased region" description="Polar residues" evidence="6">
    <location>
        <begin position="652"/>
        <end position="691"/>
    </location>
</feature>
<keyword evidence="10" id="KW-1185">Reference proteome</keyword>
<evidence type="ECO:0000256" key="4">
    <source>
        <dbReference type="ARBA" id="ARBA00023157"/>
    </source>
</evidence>
<keyword evidence="4" id="KW-1015">Disulfide bond</keyword>
<keyword evidence="5" id="KW-0325">Glycoprotein</keyword>
<dbReference type="OMA" id="MCTLASK"/>
<dbReference type="PANTHER" id="PTHR23301">
    <property type="entry name" value="CHITIN BINDING PERITROPHIN-A"/>
    <property type="match status" value="1"/>
</dbReference>
<dbReference type="GO" id="GO:0005576">
    <property type="term" value="C:extracellular region"/>
    <property type="evidence" value="ECO:0007669"/>
    <property type="project" value="InterPro"/>
</dbReference>
<dbReference type="InParanoid" id="A0A7R8UEL6"/>
<dbReference type="Proteomes" id="UP000594454">
    <property type="component" value="Chromosome 1"/>
</dbReference>
<evidence type="ECO:0000313" key="10">
    <source>
        <dbReference type="Proteomes" id="UP000594454"/>
    </source>
</evidence>
<feature type="region of interest" description="Disordered" evidence="6">
    <location>
        <begin position="339"/>
        <end position="359"/>
    </location>
</feature>
<dbReference type="SUPFAM" id="SSF57625">
    <property type="entry name" value="Invertebrate chitin-binding proteins"/>
    <property type="match status" value="3"/>
</dbReference>
<dbReference type="AlphaFoldDB" id="A0A7R8UEL6"/>
<keyword evidence="2 7" id="KW-0732">Signal</keyword>
<dbReference type="EMBL" id="LR899009">
    <property type="protein sequence ID" value="CAD7079284.1"/>
    <property type="molecule type" value="Genomic_DNA"/>
</dbReference>
<feature type="compositionally biased region" description="Polar residues" evidence="6">
    <location>
        <begin position="628"/>
        <end position="640"/>
    </location>
</feature>
<evidence type="ECO:0000256" key="6">
    <source>
        <dbReference type="SAM" id="MobiDB-lite"/>
    </source>
</evidence>